<dbReference type="GO" id="GO:0005524">
    <property type="term" value="F:ATP binding"/>
    <property type="evidence" value="ECO:0007669"/>
    <property type="project" value="UniProtKB-KW"/>
</dbReference>
<dbReference type="AlphaFoldDB" id="A0A4V1BE33"/>
<dbReference type="InterPro" id="IPR003439">
    <property type="entry name" value="ABC_transporter-like_ATP-bd"/>
</dbReference>
<proteinExistence type="predicted"/>
<evidence type="ECO:0000259" key="5">
    <source>
        <dbReference type="PROSITE" id="PS50893"/>
    </source>
</evidence>
<gene>
    <name evidence="6" type="ORF">EXE57_13825</name>
</gene>
<dbReference type="PROSITE" id="PS50893">
    <property type="entry name" value="ABC_TRANSPORTER_2"/>
    <property type="match status" value="1"/>
</dbReference>
<dbReference type="InterPro" id="IPR027417">
    <property type="entry name" value="P-loop_NTPase"/>
</dbReference>
<keyword evidence="1" id="KW-0813">Transport</keyword>
<dbReference type="GO" id="GO:0016887">
    <property type="term" value="F:ATP hydrolysis activity"/>
    <property type="evidence" value="ECO:0007669"/>
    <property type="project" value="InterPro"/>
</dbReference>
<feature type="region of interest" description="Disordered" evidence="4">
    <location>
        <begin position="1"/>
        <end position="96"/>
    </location>
</feature>
<feature type="compositionally biased region" description="Basic residues" evidence="4">
    <location>
        <begin position="26"/>
        <end position="45"/>
    </location>
</feature>
<dbReference type="CDD" id="cd03255">
    <property type="entry name" value="ABC_MJ0796_LolCDE_FtsE"/>
    <property type="match status" value="1"/>
</dbReference>
<name>A0A4V1BE33_9ACTN</name>
<keyword evidence="3 6" id="KW-0067">ATP-binding</keyword>
<accession>A0A4V1BE33</accession>
<dbReference type="Proteomes" id="UP000294894">
    <property type="component" value="Chromosome"/>
</dbReference>
<dbReference type="KEGG" id="noy:EXE57_13825"/>
<evidence type="ECO:0000313" key="6">
    <source>
        <dbReference type="EMBL" id="QBR93222.1"/>
    </source>
</evidence>
<evidence type="ECO:0000256" key="1">
    <source>
        <dbReference type="ARBA" id="ARBA00022448"/>
    </source>
</evidence>
<dbReference type="InterPro" id="IPR003593">
    <property type="entry name" value="AAA+_ATPase"/>
</dbReference>
<dbReference type="PANTHER" id="PTHR24220">
    <property type="entry name" value="IMPORT ATP-BINDING PROTEIN"/>
    <property type="match status" value="1"/>
</dbReference>
<keyword evidence="2" id="KW-0547">Nucleotide-binding</keyword>
<feature type="compositionally biased region" description="Low complexity" evidence="4">
    <location>
        <begin position="80"/>
        <end position="90"/>
    </location>
</feature>
<evidence type="ECO:0000256" key="3">
    <source>
        <dbReference type="ARBA" id="ARBA00022840"/>
    </source>
</evidence>
<dbReference type="InterPro" id="IPR017911">
    <property type="entry name" value="MacB-like_ATP-bd"/>
</dbReference>
<evidence type="ECO:0000256" key="4">
    <source>
        <dbReference type="SAM" id="MobiDB-lite"/>
    </source>
</evidence>
<dbReference type="PANTHER" id="PTHR24220:SF685">
    <property type="entry name" value="ABC TRANSPORTER RELATED"/>
    <property type="match status" value="1"/>
</dbReference>
<feature type="compositionally biased region" description="Basic residues" evidence="4">
    <location>
        <begin position="53"/>
        <end position="68"/>
    </location>
</feature>
<reference evidence="6 7" key="1">
    <citation type="submission" date="2019-03" db="EMBL/GenBank/DDBJ databases">
        <title>Three New Species of Nocardioides, Nocardioides euryhalodurans sp. nov., Nocardioides seonyuensis sp. nov. and Nocardioides eburneoflavus sp. nov., Iolated from Soil.</title>
        <authorList>
            <person name="Roh S.G."/>
            <person name="Lee C."/>
            <person name="Kim M.-K."/>
            <person name="Kim S.B."/>
        </authorList>
    </citation>
    <scope>NUCLEOTIDE SEQUENCE [LARGE SCALE GENOMIC DNA]</scope>
    <source>
        <strain evidence="6 7">MMS17-SY117</strain>
    </source>
</reference>
<feature type="domain" description="ABC transporter" evidence="5">
    <location>
        <begin position="98"/>
        <end position="339"/>
    </location>
</feature>
<dbReference type="GO" id="GO:0022857">
    <property type="term" value="F:transmembrane transporter activity"/>
    <property type="evidence" value="ECO:0007669"/>
    <property type="project" value="TreeGrafter"/>
</dbReference>
<evidence type="ECO:0000256" key="2">
    <source>
        <dbReference type="ARBA" id="ARBA00022741"/>
    </source>
</evidence>
<dbReference type="SUPFAM" id="SSF52540">
    <property type="entry name" value="P-loop containing nucleoside triphosphate hydrolases"/>
    <property type="match status" value="1"/>
</dbReference>
<dbReference type="InterPro" id="IPR015854">
    <property type="entry name" value="ABC_transpr_LolD-like"/>
</dbReference>
<protein>
    <submittedName>
        <fullName evidence="6">ABC transporter ATP-binding protein</fullName>
    </submittedName>
</protein>
<evidence type="ECO:0000313" key="7">
    <source>
        <dbReference type="Proteomes" id="UP000294894"/>
    </source>
</evidence>
<dbReference type="GO" id="GO:0005886">
    <property type="term" value="C:plasma membrane"/>
    <property type="evidence" value="ECO:0007669"/>
    <property type="project" value="TreeGrafter"/>
</dbReference>
<dbReference type="SMART" id="SM00382">
    <property type="entry name" value="AAA"/>
    <property type="match status" value="1"/>
</dbReference>
<dbReference type="EMBL" id="CP038267">
    <property type="protein sequence ID" value="QBR93222.1"/>
    <property type="molecule type" value="Genomic_DNA"/>
</dbReference>
<keyword evidence="7" id="KW-1185">Reference proteome</keyword>
<dbReference type="Pfam" id="PF00005">
    <property type="entry name" value="ABC_tran"/>
    <property type="match status" value="1"/>
</dbReference>
<organism evidence="6 7">
    <name type="scientific">Nocardioides euryhalodurans</name>
    <dbReference type="NCBI Taxonomy" id="2518370"/>
    <lineage>
        <taxon>Bacteria</taxon>
        <taxon>Bacillati</taxon>
        <taxon>Actinomycetota</taxon>
        <taxon>Actinomycetes</taxon>
        <taxon>Propionibacteriales</taxon>
        <taxon>Nocardioidaceae</taxon>
        <taxon>Nocardioides</taxon>
    </lineage>
</organism>
<sequence length="383" mass="42018">MVAGADRGRVRAGRRRQRAAPDGRGGRRLRPGRAQRHPGRSRRTPRPADRARDRRRARRPRPPRRARRACGPPTSRHRPTGPGAAMTTTTHPQPETQIECEGLVRIYKRKGVEVVALQGLDLHVRRGELVAIVGASGSGKSTLLNILSGLDSPSAGRALVAGHDLLGMGRSERRHYRLRTCGFVWQRATDNLVPYLDVAQNVDLPQRLAGSHRGERATRTALLLDLLGIADQAGERPADLTGSQAQRLAIAVALANEPQVLFCDEPTGDLDSAESHEVYTALQQVNEAHGTTVVVVTHDPAVAGEVRRTVAIRDGRTASETLRRRSGEGGADHHVLSEEFAVLDRVGRLQLPRDFVTALGMRHRVRVELAEDHIQIWPEEPPS</sequence>
<dbReference type="Gene3D" id="3.40.50.300">
    <property type="entry name" value="P-loop containing nucleotide triphosphate hydrolases"/>
    <property type="match status" value="1"/>
</dbReference>
<dbReference type="OrthoDB" id="3176024at2"/>